<dbReference type="Proteomes" id="UP000545574">
    <property type="component" value="Unassembled WGS sequence"/>
</dbReference>
<dbReference type="Gene3D" id="3.40.50.1240">
    <property type="entry name" value="Phosphoglycerate mutase-like"/>
    <property type="match status" value="1"/>
</dbReference>
<gene>
    <name evidence="8" type="primary">Ubash3a</name>
    <name evidence="8" type="ORF">PANBIA_R11912</name>
</gene>
<dbReference type="SUPFAM" id="SSF53254">
    <property type="entry name" value="Phosphoglycerate mutase-like"/>
    <property type="match status" value="1"/>
</dbReference>
<dbReference type="InterPro" id="IPR036028">
    <property type="entry name" value="SH3-like_dom_sf"/>
</dbReference>
<keyword evidence="3 6" id="KW-0728">SH3 domain</keyword>
<dbReference type="SUPFAM" id="SSF50044">
    <property type="entry name" value="SH3-domain"/>
    <property type="match status" value="1"/>
</dbReference>
<comment type="subcellular location">
    <subcellularLocation>
        <location evidence="2">Cytoplasm</location>
    </subcellularLocation>
    <subcellularLocation>
        <location evidence="1">Nucleus</location>
    </subcellularLocation>
</comment>
<dbReference type="InterPro" id="IPR051710">
    <property type="entry name" value="Phosphatase_SH3-domain"/>
</dbReference>
<dbReference type="CDD" id="cd07067">
    <property type="entry name" value="HP_PGM_like"/>
    <property type="match status" value="1"/>
</dbReference>
<feature type="domain" description="SH3" evidence="7">
    <location>
        <begin position="1"/>
        <end position="63"/>
    </location>
</feature>
<dbReference type="GO" id="GO:0005634">
    <property type="term" value="C:nucleus"/>
    <property type="evidence" value="ECO:0007669"/>
    <property type="project" value="UniProtKB-SubCell"/>
</dbReference>
<dbReference type="InterPro" id="IPR013078">
    <property type="entry name" value="His_Pase_superF_clade-1"/>
</dbReference>
<reference evidence="8 9" key="1">
    <citation type="submission" date="2019-09" db="EMBL/GenBank/DDBJ databases">
        <title>Bird 10,000 Genomes (B10K) Project - Family phase.</title>
        <authorList>
            <person name="Zhang G."/>
        </authorList>
    </citation>
    <scope>NUCLEOTIDE SEQUENCE [LARGE SCALE GENOMIC DNA]</scope>
    <source>
        <strain evidence="8">B10K-DU-030-18</strain>
    </source>
</reference>
<dbReference type="Pfam" id="PF00300">
    <property type="entry name" value="His_Phos_1"/>
    <property type="match status" value="1"/>
</dbReference>
<dbReference type="EMBL" id="VZRT01009444">
    <property type="protein sequence ID" value="NWW41496.1"/>
    <property type="molecule type" value="Genomic_DNA"/>
</dbReference>
<sequence>QRLRALFQYKPQNIDELMINAGDLIFVDPTQQSDVSEGWVIGTSHRTGCRGFLPENYTEKAHESDTWVKHREYVFDTASRSFTKAEKEANVKLNGEAHNLSMSRSLTNVPPLQNAALRRGVLVMSHGERVDQVFGKSWLQQCLTADGKYYRADLNFPSSLPRQKDSMKQFECDPPLSCCGIFQSRLIGEALLDQEVTVSSVYSSPALRCVQTAQHVLQGLKLNQKVRIRVEPGLFEWTKWEASRAVPNFMTVAELVEASYNIDTSYSGIFPLSSLVPSESYEDYPPADGERGSAAAPLSPLLAFPGVPGVILIVGHGSSLASLTRALTGLPGRDSRDFAQMVKKIPSLGMCFCEEQKEENKWQMVNPPVKTLTHGANAAFNWKNTILED</sequence>
<dbReference type="InterPro" id="IPR029033">
    <property type="entry name" value="His_PPase_superfam"/>
</dbReference>
<evidence type="ECO:0000256" key="4">
    <source>
        <dbReference type="ARBA" id="ARBA00022490"/>
    </source>
</evidence>
<evidence type="ECO:0000256" key="5">
    <source>
        <dbReference type="ARBA" id="ARBA00023242"/>
    </source>
</evidence>
<accession>A0A7K6MWT1</accession>
<dbReference type="FunFam" id="2.30.30.40:FF:000052">
    <property type="entry name" value="Ubiquitin-associated and SH3 domain-containing protein B"/>
    <property type="match status" value="1"/>
</dbReference>
<protein>
    <submittedName>
        <fullName evidence="8">UBS3A protein</fullName>
    </submittedName>
</protein>
<dbReference type="SMART" id="SM00326">
    <property type="entry name" value="SH3"/>
    <property type="match status" value="1"/>
</dbReference>
<feature type="non-terminal residue" evidence="8">
    <location>
        <position position="1"/>
    </location>
</feature>
<evidence type="ECO:0000256" key="1">
    <source>
        <dbReference type="ARBA" id="ARBA00004123"/>
    </source>
</evidence>
<evidence type="ECO:0000256" key="2">
    <source>
        <dbReference type="ARBA" id="ARBA00004496"/>
    </source>
</evidence>
<evidence type="ECO:0000313" key="9">
    <source>
        <dbReference type="Proteomes" id="UP000545574"/>
    </source>
</evidence>
<dbReference type="Pfam" id="PF14604">
    <property type="entry name" value="SH3_9"/>
    <property type="match status" value="1"/>
</dbReference>
<comment type="caution">
    <text evidence="8">The sequence shown here is derived from an EMBL/GenBank/DDBJ whole genome shotgun (WGS) entry which is preliminary data.</text>
</comment>
<feature type="non-terminal residue" evidence="8">
    <location>
        <position position="389"/>
    </location>
</feature>
<dbReference type="GO" id="GO:0005737">
    <property type="term" value="C:cytoplasm"/>
    <property type="evidence" value="ECO:0007669"/>
    <property type="project" value="UniProtKB-SubCell"/>
</dbReference>
<dbReference type="PROSITE" id="PS50002">
    <property type="entry name" value="SH3"/>
    <property type="match status" value="1"/>
</dbReference>
<keyword evidence="9" id="KW-1185">Reference proteome</keyword>
<evidence type="ECO:0000259" key="7">
    <source>
        <dbReference type="PROSITE" id="PS50002"/>
    </source>
</evidence>
<proteinExistence type="predicted"/>
<dbReference type="InterPro" id="IPR001452">
    <property type="entry name" value="SH3_domain"/>
</dbReference>
<dbReference type="PANTHER" id="PTHR16469">
    <property type="entry name" value="UBIQUITIN-ASSOCIATED AND SH3 DOMAIN-CONTAINING BA-RELATED"/>
    <property type="match status" value="1"/>
</dbReference>
<evidence type="ECO:0000256" key="3">
    <source>
        <dbReference type="ARBA" id="ARBA00022443"/>
    </source>
</evidence>
<dbReference type="AlphaFoldDB" id="A0A7K6MWT1"/>
<name>A0A7K6MWT1_PANBI</name>
<evidence type="ECO:0000313" key="8">
    <source>
        <dbReference type="EMBL" id="NWW41496.1"/>
    </source>
</evidence>
<evidence type="ECO:0000256" key="6">
    <source>
        <dbReference type="PROSITE-ProRule" id="PRU00192"/>
    </source>
</evidence>
<dbReference type="PANTHER" id="PTHR16469:SF7">
    <property type="entry name" value="UBIQUITIN-ASSOCIATED AND SH3 DOMAIN-CONTAINING PROTEIN A"/>
    <property type="match status" value="1"/>
</dbReference>
<keyword evidence="5" id="KW-0539">Nucleus</keyword>
<organism evidence="8 9">
    <name type="scientific">Panurus biarmicus</name>
    <name type="common">Bearded tit</name>
    <dbReference type="NCBI Taxonomy" id="181101"/>
    <lineage>
        <taxon>Eukaryota</taxon>
        <taxon>Metazoa</taxon>
        <taxon>Chordata</taxon>
        <taxon>Craniata</taxon>
        <taxon>Vertebrata</taxon>
        <taxon>Euteleostomi</taxon>
        <taxon>Archelosauria</taxon>
        <taxon>Archosauria</taxon>
        <taxon>Dinosauria</taxon>
        <taxon>Saurischia</taxon>
        <taxon>Theropoda</taxon>
        <taxon>Coelurosauria</taxon>
        <taxon>Aves</taxon>
        <taxon>Neognathae</taxon>
        <taxon>Neoaves</taxon>
        <taxon>Telluraves</taxon>
        <taxon>Australaves</taxon>
        <taxon>Passeriformes</taxon>
        <taxon>Sylvioidea</taxon>
        <taxon>Sylviidae</taxon>
        <taxon>Sylviidae incertae sedis</taxon>
        <taxon>Panurus</taxon>
    </lineage>
</organism>
<dbReference type="Gene3D" id="2.30.30.40">
    <property type="entry name" value="SH3 Domains"/>
    <property type="match status" value="1"/>
</dbReference>
<keyword evidence="4" id="KW-0963">Cytoplasm</keyword>
<dbReference type="GO" id="GO:0050860">
    <property type="term" value="P:negative regulation of T cell receptor signaling pathway"/>
    <property type="evidence" value="ECO:0007669"/>
    <property type="project" value="TreeGrafter"/>
</dbReference>